<organism evidence="1 2">
    <name type="scientific">Tegillarca granosa</name>
    <name type="common">Malaysian cockle</name>
    <name type="synonym">Anadara granosa</name>
    <dbReference type="NCBI Taxonomy" id="220873"/>
    <lineage>
        <taxon>Eukaryota</taxon>
        <taxon>Metazoa</taxon>
        <taxon>Spiralia</taxon>
        <taxon>Lophotrochozoa</taxon>
        <taxon>Mollusca</taxon>
        <taxon>Bivalvia</taxon>
        <taxon>Autobranchia</taxon>
        <taxon>Pteriomorphia</taxon>
        <taxon>Arcoida</taxon>
        <taxon>Arcoidea</taxon>
        <taxon>Arcidae</taxon>
        <taxon>Tegillarca</taxon>
    </lineage>
</organism>
<keyword evidence="2" id="KW-1185">Reference proteome</keyword>
<comment type="caution">
    <text evidence="1">The sequence shown here is derived from an EMBL/GenBank/DDBJ whole genome shotgun (WGS) entry which is preliminary data.</text>
</comment>
<name>A0ABQ9EV76_TEGGR</name>
<reference evidence="1 2" key="1">
    <citation type="submission" date="2022-12" db="EMBL/GenBank/DDBJ databases">
        <title>Chromosome-level genome of Tegillarca granosa.</title>
        <authorList>
            <person name="Kim J."/>
        </authorList>
    </citation>
    <scope>NUCLEOTIDE SEQUENCE [LARGE SCALE GENOMIC DNA]</scope>
    <source>
        <strain evidence="1">Teg-2019</strain>
        <tissue evidence="1">Adductor muscle</tissue>
    </source>
</reference>
<evidence type="ECO:0000313" key="1">
    <source>
        <dbReference type="EMBL" id="KAJ8309083.1"/>
    </source>
</evidence>
<sequence length="8" mass="965">MWCVKNKG</sequence>
<evidence type="ECO:0000313" key="2">
    <source>
        <dbReference type="Proteomes" id="UP001217089"/>
    </source>
</evidence>
<gene>
    <name evidence="1" type="ORF">KUTeg_013957</name>
</gene>
<accession>A0ABQ9EV76</accession>
<protein>
    <submittedName>
        <fullName evidence="1">Uncharacterized protein</fullName>
    </submittedName>
</protein>
<proteinExistence type="predicted"/>
<dbReference type="EMBL" id="JARBDR010000657">
    <property type="protein sequence ID" value="KAJ8309083.1"/>
    <property type="molecule type" value="Genomic_DNA"/>
</dbReference>
<dbReference type="Proteomes" id="UP001217089">
    <property type="component" value="Unassembled WGS sequence"/>
</dbReference>